<evidence type="ECO:0000256" key="1">
    <source>
        <dbReference type="PROSITE-ProRule" id="PRU00023"/>
    </source>
</evidence>
<keyword evidence="1" id="KW-0040">ANK repeat</keyword>
<dbReference type="AlphaFoldDB" id="A0A2J7ZUY1"/>
<gene>
    <name evidence="2" type="ORF">TSOC_009796</name>
</gene>
<name>A0A2J7ZUY1_9CHLO</name>
<protein>
    <submittedName>
        <fullName evidence="2">Uncharacterized protein</fullName>
    </submittedName>
</protein>
<dbReference type="PROSITE" id="PS50297">
    <property type="entry name" value="ANK_REP_REGION"/>
    <property type="match status" value="1"/>
</dbReference>
<keyword evidence="3" id="KW-1185">Reference proteome</keyword>
<dbReference type="InterPro" id="IPR036770">
    <property type="entry name" value="Ankyrin_rpt-contain_sf"/>
</dbReference>
<comment type="caution">
    <text evidence="2">The sequence shown here is derived from an EMBL/GenBank/DDBJ whole genome shotgun (WGS) entry which is preliminary data.</text>
</comment>
<accession>A0A2J7ZUY1</accession>
<sequence>MAAPRCTGPASTASSAILNAASCLALPLPPGQGITEVLLAAGAELEATDECGNTALHLAIQYDLGEVVAALVGAGADTTAKDRGPQPVHSSSPLPPSAIRFCACTTA</sequence>
<dbReference type="SUPFAM" id="SSF48403">
    <property type="entry name" value="Ankyrin repeat"/>
    <property type="match status" value="1"/>
</dbReference>
<organism evidence="2 3">
    <name type="scientific">Tetrabaena socialis</name>
    <dbReference type="NCBI Taxonomy" id="47790"/>
    <lineage>
        <taxon>Eukaryota</taxon>
        <taxon>Viridiplantae</taxon>
        <taxon>Chlorophyta</taxon>
        <taxon>core chlorophytes</taxon>
        <taxon>Chlorophyceae</taxon>
        <taxon>CS clade</taxon>
        <taxon>Chlamydomonadales</taxon>
        <taxon>Tetrabaenaceae</taxon>
        <taxon>Tetrabaena</taxon>
    </lineage>
</organism>
<dbReference type="Pfam" id="PF13857">
    <property type="entry name" value="Ank_5"/>
    <property type="match status" value="1"/>
</dbReference>
<dbReference type="PROSITE" id="PS50088">
    <property type="entry name" value="ANK_REPEAT"/>
    <property type="match status" value="1"/>
</dbReference>
<proteinExistence type="predicted"/>
<evidence type="ECO:0000313" key="2">
    <source>
        <dbReference type="EMBL" id="PNH04081.1"/>
    </source>
</evidence>
<feature type="repeat" description="ANK" evidence="1">
    <location>
        <begin position="51"/>
        <end position="83"/>
    </location>
</feature>
<evidence type="ECO:0000313" key="3">
    <source>
        <dbReference type="Proteomes" id="UP000236333"/>
    </source>
</evidence>
<dbReference type="InterPro" id="IPR002110">
    <property type="entry name" value="Ankyrin_rpt"/>
</dbReference>
<dbReference type="Proteomes" id="UP000236333">
    <property type="component" value="Unassembled WGS sequence"/>
</dbReference>
<reference evidence="2 3" key="1">
    <citation type="journal article" date="2017" name="Mol. Biol. Evol.">
        <title>The 4-celled Tetrabaena socialis nuclear genome reveals the essential components for genetic control of cell number at the origin of multicellularity in the volvocine lineage.</title>
        <authorList>
            <person name="Featherston J."/>
            <person name="Arakaki Y."/>
            <person name="Hanschen E.R."/>
            <person name="Ferris P.J."/>
            <person name="Michod R.E."/>
            <person name="Olson B.J.S.C."/>
            <person name="Nozaki H."/>
            <person name="Durand P.M."/>
        </authorList>
    </citation>
    <scope>NUCLEOTIDE SEQUENCE [LARGE SCALE GENOMIC DNA]</scope>
    <source>
        <strain evidence="2 3">NIES-571</strain>
    </source>
</reference>
<dbReference type="Gene3D" id="1.25.40.20">
    <property type="entry name" value="Ankyrin repeat-containing domain"/>
    <property type="match status" value="1"/>
</dbReference>
<dbReference type="EMBL" id="PGGS01000426">
    <property type="protein sequence ID" value="PNH04081.1"/>
    <property type="molecule type" value="Genomic_DNA"/>
</dbReference>